<evidence type="ECO:0000313" key="9">
    <source>
        <dbReference type="Proteomes" id="UP000635071"/>
    </source>
</evidence>
<dbReference type="AlphaFoldDB" id="A0A917E3J6"/>
<dbReference type="PROSITE" id="PS51296">
    <property type="entry name" value="RIESKE"/>
    <property type="match status" value="1"/>
</dbReference>
<dbReference type="Pfam" id="PF00355">
    <property type="entry name" value="Rieske"/>
    <property type="match status" value="1"/>
</dbReference>
<dbReference type="Proteomes" id="UP000635071">
    <property type="component" value="Unassembled WGS sequence"/>
</dbReference>
<feature type="domain" description="Rieske" evidence="7">
    <location>
        <begin position="72"/>
        <end position="179"/>
    </location>
</feature>
<dbReference type="SUPFAM" id="SSF50022">
    <property type="entry name" value="ISP domain"/>
    <property type="match status" value="1"/>
</dbReference>
<dbReference type="InterPro" id="IPR015879">
    <property type="entry name" value="Ring_hydroxy_dOase_asu_C_dom"/>
</dbReference>
<gene>
    <name evidence="8" type="ORF">GCM10011529_03090</name>
</gene>
<keyword evidence="2" id="KW-0001">2Fe-2S</keyword>
<dbReference type="CDD" id="cd03469">
    <property type="entry name" value="Rieske_RO_Alpha_N"/>
    <property type="match status" value="1"/>
</dbReference>
<evidence type="ECO:0000256" key="1">
    <source>
        <dbReference type="ARBA" id="ARBA00001962"/>
    </source>
</evidence>
<organism evidence="8 9">
    <name type="scientific">Sandarakinorhabdus glacialis</name>
    <dbReference type="NCBI Taxonomy" id="1614636"/>
    <lineage>
        <taxon>Bacteria</taxon>
        <taxon>Pseudomonadati</taxon>
        <taxon>Pseudomonadota</taxon>
        <taxon>Alphaproteobacteria</taxon>
        <taxon>Sphingomonadales</taxon>
        <taxon>Sphingosinicellaceae</taxon>
        <taxon>Sandarakinorhabdus</taxon>
    </lineage>
</organism>
<evidence type="ECO:0000256" key="2">
    <source>
        <dbReference type="ARBA" id="ARBA00022714"/>
    </source>
</evidence>
<reference evidence="8" key="2">
    <citation type="submission" date="2020-09" db="EMBL/GenBank/DDBJ databases">
        <authorList>
            <person name="Sun Q."/>
            <person name="Zhou Y."/>
        </authorList>
    </citation>
    <scope>NUCLEOTIDE SEQUENCE</scope>
    <source>
        <strain evidence="8">CGMCC 1.15519</strain>
    </source>
</reference>
<dbReference type="InterPro" id="IPR001663">
    <property type="entry name" value="Rng_hydr_dOase-A"/>
</dbReference>
<dbReference type="GO" id="GO:0016491">
    <property type="term" value="F:oxidoreductase activity"/>
    <property type="evidence" value="ECO:0007669"/>
    <property type="project" value="UniProtKB-KW"/>
</dbReference>
<keyword evidence="5" id="KW-0408">Iron</keyword>
<keyword evidence="4" id="KW-0560">Oxidoreductase</keyword>
<sequence length="395" mass="43716">MENIAELTQPALRKVTRLVDLTASQQAAIRRIPAEKDAVNVPIAASRPNAIFTGQARFDAEQAGIFRRYPVPITLEAVLAEPGSVVAVEAYGMPLLVTRTRDDEIRVFINSCQHKGSKLVEDCEVHKQSRLTCPYHAWTYGLDGRLVGVARAEMFEGLDKGSRGLKQLPSRLWGGVVYAQLDGRDPDWSQVSDQVTADFKAFGMAGAHVYGRKSFELKANWKLVLEPFLEGYHVQRLHAASIGRLFVDAPNIVDMFGANVRQVSGRIGYEPSMVDDDPEGNVHKLVTHAYTAFPNVVVVTSQYYISVMILVPRGVDHTTVHYFMLTPGPATTPKAEEVFERSYDLIIKVFGGEDFRAAEISQAGLSTGYPETTLYCGLEANIVNYYDAIEALMEV</sequence>
<dbReference type="EMBL" id="BMJM01000001">
    <property type="protein sequence ID" value="GGE00291.1"/>
    <property type="molecule type" value="Genomic_DNA"/>
</dbReference>
<dbReference type="RefSeq" id="WP_188761149.1">
    <property type="nucleotide sequence ID" value="NZ_BMJM01000001.1"/>
</dbReference>
<keyword evidence="6" id="KW-0411">Iron-sulfur</keyword>
<dbReference type="PANTHER" id="PTHR43756">
    <property type="entry name" value="CHOLINE MONOOXYGENASE, CHLOROPLASTIC"/>
    <property type="match status" value="1"/>
</dbReference>
<dbReference type="PRINTS" id="PR00090">
    <property type="entry name" value="RNGDIOXGNASE"/>
</dbReference>
<dbReference type="SUPFAM" id="SSF55961">
    <property type="entry name" value="Bet v1-like"/>
    <property type="match status" value="1"/>
</dbReference>
<dbReference type="PANTHER" id="PTHR43756:SF5">
    <property type="entry name" value="CHOLINE MONOOXYGENASE, CHLOROPLASTIC"/>
    <property type="match status" value="1"/>
</dbReference>
<accession>A0A917E3J6</accession>
<dbReference type="Gene3D" id="3.90.380.10">
    <property type="entry name" value="Naphthalene 1,2-dioxygenase Alpha Subunit, Chain A, domain 1"/>
    <property type="match status" value="2"/>
</dbReference>
<dbReference type="InterPro" id="IPR036922">
    <property type="entry name" value="Rieske_2Fe-2S_sf"/>
</dbReference>
<dbReference type="InterPro" id="IPR017941">
    <property type="entry name" value="Rieske_2Fe-2S"/>
</dbReference>
<dbReference type="Gene3D" id="2.102.10.10">
    <property type="entry name" value="Rieske [2Fe-2S] iron-sulphur domain"/>
    <property type="match status" value="1"/>
</dbReference>
<evidence type="ECO:0000259" key="7">
    <source>
        <dbReference type="PROSITE" id="PS51296"/>
    </source>
</evidence>
<dbReference type="Pfam" id="PF00848">
    <property type="entry name" value="Ring_hydroxyl_A"/>
    <property type="match status" value="1"/>
</dbReference>
<evidence type="ECO:0000313" key="8">
    <source>
        <dbReference type="EMBL" id="GGE00291.1"/>
    </source>
</evidence>
<comment type="cofactor">
    <cofactor evidence="1">
        <name>Fe cation</name>
        <dbReference type="ChEBI" id="CHEBI:24875"/>
    </cofactor>
</comment>
<keyword evidence="9" id="KW-1185">Reference proteome</keyword>
<reference evidence="8" key="1">
    <citation type="journal article" date="2014" name="Int. J. Syst. Evol. Microbiol.">
        <title>Complete genome sequence of Corynebacterium casei LMG S-19264T (=DSM 44701T), isolated from a smear-ripened cheese.</title>
        <authorList>
            <consortium name="US DOE Joint Genome Institute (JGI-PGF)"/>
            <person name="Walter F."/>
            <person name="Albersmeier A."/>
            <person name="Kalinowski J."/>
            <person name="Ruckert C."/>
        </authorList>
    </citation>
    <scope>NUCLEOTIDE SEQUENCE</scope>
    <source>
        <strain evidence="8">CGMCC 1.15519</strain>
    </source>
</reference>
<protein>
    <recommendedName>
        <fullName evidence="7">Rieske domain-containing protein</fullName>
    </recommendedName>
</protein>
<evidence type="ECO:0000256" key="3">
    <source>
        <dbReference type="ARBA" id="ARBA00022723"/>
    </source>
</evidence>
<comment type="caution">
    <text evidence="8">The sequence shown here is derived from an EMBL/GenBank/DDBJ whole genome shotgun (WGS) entry which is preliminary data.</text>
</comment>
<evidence type="ECO:0000256" key="4">
    <source>
        <dbReference type="ARBA" id="ARBA00023002"/>
    </source>
</evidence>
<evidence type="ECO:0000256" key="6">
    <source>
        <dbReference type="ARBA" id="ARBA00023014"/>
    </source>
</evidence>
<keyword evidence="3" id="KW-0479">Metal-binding</keyword>
<dbReference type="GO" id="GO:0051537">
    <property type="term" value="F:2 iron, 2 sulfur cluster binding"/>
    <property type="evidence" value="ECO:0007669"/>
    <property type="project" value="UniProtKB-KW"/>
</dbReference>
<proteinExistence type="predicted"/>
<dbReference type="GO" id="GO:0005506">
    <property type="term" value="F:iron ion binding"/>
    <property type="evidence" value="ECO:0007669"/>
    <property type="project" value="InterPro"/>
</dbReference>
<evidence type="ECO:0000256" key="5">
    <source>
        <dbReference type="ARBA" id="ARBA00023004"/>
    </source>
</evidence>
<name>A0A917E3J6_9SPHN</name>